<dbReference type="EMBL" id="JBBNAG010000005">
    <property type="protein sequence ID" value="KAK9132999.1"/>
    <property type="molecule type" value="Genomic_DNA"/>
</dbReference>
<protein>
    <submittedName>
        <fullName evidence="1">Uncharacterized protein</fullName>
    </submittedName>
</protein>
<evidence type="ECO:0000313" key="2">
    <source>
        <dbReference type="Proteomes" id="UP001419268"/>
    </source>
</evidence>
<accession>A0AAP0P7L5</accession>
<proteinExistence type="predicted"/>
<dbReference type="AlphaFoldDB" id="A0AAP0P7L5"/>
<organism evidence="1 2">
    <name type="scientific">Stephania cephalantha</name>
    <dbReference type="NCBI Taxonomy" id="152367"/>
    <lineage>
        <taxon>Eukaryota</taxon>
        <taxon>Viridiplantae</taxon>
        <taxon>Streptophyta</taxon>
        <taxon>Embryophyta</taxon>
        <taxon>Tracheophyta</taxon>
        <taxon>Spermatophyta</taxon>
        <taxon>Magnoliopsida</taxon>
        <taxon>Ranunculales</taxon>
        <taxon>Menispermaceae</taxon>
        <taxon>Menispermoideae</taxon>
        <taxon>Cissampelideae</taxon>
        <taxon>Stephania</taxon>
    </lineage>
</organism>
<keyword evidence="2" id="KW-1185">Reference proteome</keyword>
<dbReference type="Proteomes" id="UP001419268">
    <property type="component" value="Unassembled WGS sequence"/>
</dbReference>
<comment type="caution">
    <text evidence="1">The sequence shown here is derived from an EMBL/GenBank/DDBJ whole genome shotgun (WGS) entry which is preliminary data.</text>
</comment>
<reference evidence="1 2" key="1">
    <citation type="submission" date="2024-01" db="EMBL/GenBank/DDBJ databases">
        <title>Genome assemblies of Stephania.</title>
        <authorList>
            <person name="Yang L."/>
        </authorList>
    </citation>
    <scope>NUCLEOTIDE SEQUENCE [LARGE SCALE GENOMIC DNA]</scope>
    <source>
        <strain evidence="1">JXDWG</strain>
        <tissue evidence="1">Leaf</tissue>
    </source>
</reference>
<sequence>MPRAELERGLKGLTTCHTSRHPISRQQPLETLPYFSEESKFINQFRERLHLLSETKQKLEEKVSMVLRILTSRPPHTNPVTRGVALIWRHKRREQEVVLMERLSQAGRLIANIRIGIYHFFQAMFVVARPH</sequence>
<evidence type="ECO:0000313" key="1">
    <source>
        <dbReference type="EMBL" id="KAK9132999.1"/>
    </source>
</evidence>
<gene>
    <name evidence="1" type="ORF">Scep_012527</name>
</gene>
<name>A0AAP0P7L5_9MAGN</name>